<protein>
    <submittedName>
        <fullName evidence="1">Uncharacterized protein</fullName>
    </submittedName>
</protein>
<gene>
    <name evidence="1" type="ORF">HB943_05215</name>
</gene>
<dbReference type="RefSeq" id="WP_185425047.1">
    <property type="nucleotide sequence ID" value="NZ_JAARRL010000006.1"/>
</dbReference>
<evidence type="ECO:0000313" key="1">
    <source>
        <dbReference type="EMBL" id="MBC1499995.1"/>
    </source>
</evidence>
<evidence type="ECO:0000313" key="2">
    <source>
        <dbReference type="Proteomes" id="UP000564536"/>
    </source>
</evidence>
<sequence>MTLDYAQCHHFVTDFNFLAIQKQKEQELMDEIHRLAVGEDIGSNVRYGDDSILYILPAEESTQGQEFTFVFYLTEKALQYSGWSAR</sequence>
<reference evidence="1 2" key="1">
    <citation type="submission" date="2020-03" db="EMBL/GenBank/DDBJ databases">
        <title>Soil Listeria distribution.</title>
        <authorList>
            <person name="Liao J."/>
            <person name="Wiedmann M."/>
        </authorList>
    </citation>
    <scope>NUCLEOTIDE SEQUENCE [LARGE SCALE GENOMIC DNA]</scope>
    <source>
        <strain evidence="1 2">FSL L7-1523</strain>
    </source>
</reference>
<proteinExistence type="predicted"/>
<dbReference type="Proteomes" id="UP000564536">
    <property type="component" value="Unassembled WGS sequence"/>
</dbReference>
<dbReference type="AlphaFoldDB" id="A0A841Z423"/>
<organism evidence="1 2">
    <name type="scientific">Listeria weihenstephanensis</name>
    <dbReference type="NCBI Taxonomy" id="1006155"/>
    <lineage>
        <taxon>Bacteria</taxon>
        <taxon>Bacillati</taxon>
        <taxon>Bacillota</taxon>
        <taxon>Bacilli</taxon>
        <taxon>Bacillales</taxon>
        <taxon>Listeriaceae</taxon>
        <taxon>Listeria</taxon>
    </lineage>
</organism>
<dbReference type="EMBL" id="JAARRL010000006">
    <property type="protein sequence ID" value="MBC1499995.1"/>
    <property type="molecule type" value="Genomic_DNA"/>
</dbReference>
<comment type="caution">
    <text evidence="1">The sequence shown here is derived from an EMBL/GenBank/DDBJ whole genome shotgun (WGS) entry which is preliminary data.</text>
</comment>
<name>A0A841Z423_9LIST</name>
<accession>A0A841Z423</accession>